<feature type="binding site" evidence="10">
    <location>
        <begin position="19"/>
        <end position="24"/>
    </location>
    <ligand>
        <name>substrate</name>
    </ligand>
</feature>
<evidence type="ECO:0000256" key="12">
    <source>
        <dbReference type="RuleBase" id="RU003784"/>
    </source>
</evidence>
<accession>A0A0R2SE97</accession>
<dbReference type="HAMAP" id="MF_00185">
    <property type="entry name" value="IPP_trans"/>
    <property type="match status" value="1"/>
</dbReference>
<feature type="site" description="Interaction with substrate tRNA" evidence="10">
    <location>
        <position position="108"/>
    </location>
</feature>
<evidence type="ECO:0000256" key="3">
    <source>
        <dbReference type="ARBA" id="ARBA00005842"/>
    </source>
</evidence>
<comment type="caution">
    <text evidence="10">Lacks conserved residue(s) required for the propagation of feature annotation.</text>
</comment>
<sequence>MGSTRAVTLPDAVCLMGPTASGKTALAIELFAHHPVEIISVDSAQIYRGMDIGTGKPDANTLARAPHHLLSFLDPAETYSAADFRRDALRLIGEIKARGNTPLLVGGTMMYFRLLRDGMASMPESDPEVRAAIEAQARVEGWAAVHAELEKVDPEAAARIHPNDPQRLQRALEVYRVSGKTLSALHAEEAAERLKGNKSGLDLTFCAIQGVERGVLHERIKTRFFQMLEDGLVDEVRALYERGDLSLSLPSMRSVGYKQVWQHLAGELSYEEMVDRGIIATRQLAKRQVTWLRSWDDLHSLPSSTHDSLHKLLKIVVSATI</sequence>
<dbReference type="NCBIfam" id="TIGR00174">
    <property type="entry name" value="miaA"/>
    <property type="match status" value="1"/>
</dbReference>
<evidence type="ECO:0000313" key="15">
    <source>
        <dbReference type="Proteomes" id="UP000051934"/>
    </source>
</evidence>
<dbReference type="InterPro" id="IPR018022">
    <property type="entry name" value="IPT"/>
</dbReference>
<comment type="subunit">
    <text evidence="10">Monomer.</text>
</comment>
<evidence type="ECO:0000256" key="13">
    <source>
        <dbReference type="RuleBase" id="RU003785"/>
    </source>
</evidence>
<protein>
    <recommendedName>
        <fullName evidence="10">tRNA dimethylallyltransferase</fullName>
        <ecNumber evidence="10">2.5.1.75</ecNumber>
    </recommendedName>
    <alternativeName>
        <fullName evidence="10">Dimethylallyl diphosphate:tRNA dimethylallyltransferase</fullName>
        <shortName evidence="10">DMAPP:tRNA dimethylallyltransferase</shortName>
        <shortName evidence="10">DMATase</shortName>
    </alternativeName>
    <alternativeName>
        <fullName evidence="10">Isopentenyl-diphosphate:tRNA isopentenyltransferase</fullName>
        <shortName evidence="10">IPP transferase</shortName>
        <shortName evidence="10">IPPT</shortName>
        <shortName evidence="10">IPTase</shortName>
    </alternativeName>
</protein>
<dbReference type="EMBL" id="LIBB01000023">
    <property type="protein sequence ID" value="KRO73161.1"/>
    <property type="molecule type" value="Genomic_DNA"/>
</dbReference>
<proteinExistence type="inferred from homology"/>
<dbReference type="Proteomes" id="UP000051934">
    <property type="component" value="Unassembled WGS sequence"/>
</dbReference>
<evidence type="ECO:0000256" key="2">
    <source>
        <dbReference type="ARBA" id="ARBA00003213"/>
    </source>
</evidence>
<dbReference type="AlphaFoldDB" id="A0A0R2SE97"/>
<evidence type="ECO:0000256" key="1">
    <source>
        <dbReference type="ARBA" id="ARBA00001946"/>
    </source>
</evidence>
<dbReference type="FunFam" id="1.10.20.140:FF:000001">
    <property type="entry name" value="tRNA dimethylallyltransferase"/>
    <property type="match status" value="1"/>
</dbReference>
<comment type="similarity">
    <text evidence="3 10 13">Belongs to the IPP transferase family.</text>
</comment>
<keyword evidence="4 10" id="KW-0808">Transferase</keyword>
<dbReference type="GO" id="GO:0006400">
    <property type="term" value="P:tRNA modification"/>
    <property type="evidence" value="ECO:0007669"/>
    <property type="project" value="TreeGrafter"/>
</dbReference>
<dbReference type="EC" id="2.5.1.75" evidence="10"/>
<comment type="function">
    <text evidence="2 10 12">Catalyzes the transfer of a dimethylallyl group onto the adenine at position 37 in tRNAs that read codons beginning with uridine, leading to the formation of N6-(dimethylallyl)adenosine (i(6)A).</text>
</comment>
<feature type="region of interest" description="Interaction with substrate tRNA" evidence="10">
    <location>
        <begin position="166"/>
        <end position="170"/>
    </location>
</feature>
<comment type="caution">
    <text evidence="14">The sequence shown here is derived from an EMBL/GenBank/DDBJ whole genome shotgun (WGS) entry which is preliminary data.</text>
</comment>
<organism evidence="14 15">
    <name type="scientific">OM182 bacterium BACL3 MAG-120507-bin80</name>
    <dbReference type="NCBI Taxonomy" id="1655577"/>
    <lineage>
        <taxon>Bacteria</taxon>
        <taxon>Pseudomonadati</taxon>
        <taxon>Pseudomonadota</taxon>
        <taxon>Gammaproteobacteria</taxon>
        <taxon>OMG group</taxon>
        <taxon>OM182 clade</taxon>
    </lineage>
</organism>
<feature type="binding site" evidence="10">
    <location>
        <begin position="17"/>
        <end position="24"/>
    </location>
    <ligand>
        <name>ATP</name>
        <dbReference type="ChEBI" id="CHEBI:30616"/>
    </ligand>
</feature>
<evidence type="ECO:0000256" key="11">
    <source>
        <dbReference type="RuleBase" id="RU003783"/>
    </source>
</evidence>
<evidence type="ECO:0000256" key="9">
    <source>
        <dbReference type="ARBA" id="ARBA00049563"/>
    </source>
</evidence>
<dbReference type="InterPro" id="IPR039657">
    <property type="entry name" value="Dimethylallyltransferase"/>
</dbReference>
<evidence type="ECO:0000256" key="4">
    <source>
        <dbReference type="ARBA" id="ARBA00022679"/>
    </source>
</evidence>
<comment type="catalytic activity">
    <reaction evidence="9 10 11">
        <text>adenosine(37) in tRNA + dimethylallyl diphosphate = N(6)-dimethylallyladenosine(37) in tRNA + diphosphate</text>
        <dbReference type="Rhea" id="RHEA:26482"/>
        <dbReference type="Rhea" id="RHEA-COMP:10162"/>
        <dbReference type="Rhea" id="RHEA-COMP:10375"/>
        <dbReference type="ChEBI" id="CHEBI:33019"/>
        <dbReference type="ChEBI" id="CHEBI:57623"/>
        <dbReference type="ChEBI" id="CHEBI:74411"/>
        <dbReference type="ChEBI" id="CHEBI:74415"/>
        <dbReference type="EC" id="2.5.1.75"/>
    </reaction>
</comment>
<keyword evidence="7 10" id="KW-0067">ATP-binding</keyword>
<evidence type="ECO:0000256" key="10">
    <source>
        <dbReference type="HAMAP-Rule" id="MF_00185"/>
    </source>
</evidence>
<keyword evidence="5 10" id="KW-0819">tRNA processing</keyword>
<name>A0A0R2SE97_9GAMM</name>
<gene>
    <name evidence="10 14" type="primary">miaA</name>
    <name evidence="14" type="ORF">ABR69_10380</name>
</gene>
<keyword evidence="8 10" id="KW-0460">Magnesium</keyword>
<feature type="region of interest" description="Interaction with substrate tRNA" evidence="10">
    <location>
        <begin position="42"/>
        <end position="45"/>
    </location>
</feature>
<dbReference type="PANTHER" id="PTHR11088:SF60">
    <property type="entry name" value="TRNA DIMETHYLALLYLTRANSFERASE"/>
    <property type="match status" value="1"/>
</dbReference>
<feature type="site" description="Interaction with substrate tRNA" evidence="10">
    <location>
        <position position="130"/>
    </location>
</feature>
<dbReference type="PANTHER" id="PTHR11088">
    <property type="entry name" value="TRNA DIMETHYLALLYLTRANSFERASE"/>
    <property type="match status" value="1"/>
</dbReference>
<evidence type="ECO:0000256" key="6">
    <source>
        <dbReference type="ARBA" id="ARBA00022741"/>
    </source>
</evidence>
<evidence type="ECO:0000313" key="14">
    <source>
        <dbReference type="EMBL" id="KRO73161.1"/>
    </source>
</evidence>
<evidence type="ECO:0000256" key="7">
    <source>
        <dbReference type="ARBA" id="ARBA00022840"/>
    </source>
</evidence>
<dbReference type="Pfam" id="PF01715">
    <property type="entry name" value="IPPT"/>
    <property type="match status" value="1"/>
</dbReference>
<dbReference type="InterPro" id="IPR027417">
    <property type="entry name" value="P-loop_NTPase"/>
</dbReference>
<evidence type="ECO:0000256" key="8">
    <source>
        <dbReference type="ARBA" id="ARBA00022842"/>
    </source>
</evidence>
<evidence type="ECO:0000256" key="5">
    <source>
        <dbReference type="ARBA" id="ARBA00022694"/>
    </source>
</evidence>
<dbReference type="SUPFAM" id="SSF52540">
    <property type="entry name" value="P-loop containing nucleoside triphosphate hydrolases"/>
    <property type="match status" value="1"/>
</dbReference>
<dbReference type="GO" id="GO:0052381">
    <property type="term" value="F:tRNA dimethylallyltransferase activity"/>
    <property type="evidence" value="ECO:0007669"/>
    <property type="project" value="UniProtKB-UniRule"/>
</dbReference>
<reference evidence="14 15" key="1">
    <citation type="submission" date="2015-10" db="EMBL/GenBank/DDBJ databases">
        <title>Metagenome-Assembled Genomes uncover a global brackish microbiome.</title>
        <authorList>
            <person name="Hugerth L.W."/>
            <person name="Larsson J."/>
            <person name="Alneberg J."/>
            <person name="Lindh M.V."/>
            <person name="Legrand C."/>
            <person name="Pinhassi J."/>
            <person name="Andersson A.F."/>
        </authorList>
    </citation>
    <scope>NUCLEOTIDE SEQUENCE [LARGE SCALE GENOMIC DNA]</scope>
    <source>
        <strain evidence="14">BACL4 MAG-120507-bin80</strain>
    </source>
</reference>
<dbReference type="GO" id="GO:0005524">
    <property type="term" value="F:ATP binding"/>
    <property type="evidence" value="ECO:0007669"/>
    <property type="project" value="UniProtKB-UniRule"/>
</dbReference>
<dbReference type="Gene3D" id="1.10.20.140">
    <property type="match status" value="1"/>
</dbReference>
<keyword evidence="6 10" id="KW-0547">Nucleotide-binding</keyword>
<comment type="cofactor">
    <cofactor evidence="1 10">
        <name>Mg(2+)</name>
        <dbReference type="ChEBI" id="CHEBI:18420"/>
    </cofactor>
</comment>
<dbReference type="Gene3D" id="3.40.50.300">
    <property type="entry name" value="P-loop containing nucleotide triphosphate hydrolases"/>
    <property type="match status" value="1"/>
</dbReference>